<feature type="region of interest" description="Disordered" evidence="1">
    <location>
        <begin position="667"/>
        <end position="717"/>
    </location>
</feature>
<feature type="region of interest" description="Disordered" evidence="1">
    <location>
        <begin position="243"/>
        <end position="266"/>
    </location>
</feature>
<dbReference type="EMBL" id="ML769399">
    <property type="protein sequence ID" value="KAE9406932.1"/>
    <property type="molecule type" value="Genomic_DNA"/>
</dbReference>
<dbReference type="AlphaFoldDB" id="A0A6A4I4T0"/>
<gene>
    <name evidence="2" type="ORF">BT96DRAFT_933839</name>
</gene>
<organism evidence="2 3">
    <name type="scientific">Gymnopus androsaceus JB14</name>
    <dbReference type="NCBI Taxonomy" id="1447944"/>
    <lineage>
        <taxon>Eukaryota</taxon>
        <taxon>Fungi</taxon>
        <taxon>Dikarya</taxon>
        <taxon>Basidiomycota</taxon>
        <taxon>Agaricomycotina</taxon>
        <taxon>Agaricomycetes</taxon>
        <taxon>Agaricomycetidae</taxon>
        <taxon>Agaricales</taxon>
        <taxon>Marasmiineae</taxon>
        <taxon>Omphalotaceae</taxon>
        <taxon>Gymnopus</taxon>
    </lineage>
</organism>
<feature type="compositionally biased region" description="Low complexity" evidence="1">
    <location>
        <begin position="380"/>
        <end position="412"/>
    </location>
</feature>
<dbReference type="GO" id="GO:0006406">
    <property type="term" value="P:mRNA export from nucleus"/>
    <property type="evidence" value="ECO:0007669"/>
    <property type="project" value="TreeGrafter"/>
</dbReference>
<feature type="compositionally biased region" description="Basic and acidic residues" evidence="1">
    <location>
        <begin position="805"/>
        <end position="820"/>
    </location>
</feature>
<dbReference type="OrthoDB" id="9402762at2759"/>
<feature type="compositionally biased region" description="Acidic residues" evidence="1">
    <location>
        <begin position="830"/>
        <end position="840"/>
    </location>
</feature>
<evidence type="ECO:0000313" key="3">
    <source>
        <dbReference type="Proteomes" id="UP000799118"/>
    </source>
</evidence>
<dbReference type="InterPro" id="IPR021861">
    <property type="entry name" value="THO_THOC1"/>
</dbReference>
<evidence type="ECO:0000313" key="2">
    <source>
        <dbReference type="EMBL" id="KAE9406932.1"/>
    </source>
</evidence>
<feature type="compositionally biased region" description="Low complexity" evidence="1">
    <location>
        <begin position="667"/>
        <end position="679"/>
    </location>
</feature>
<feature type="region of interest" description="Disordered" evidence="1">
    <location>
        <begin position="350"/>
        <end position="451"/>
    </location>
</feature>
<sequence length="881" mass="96226">MATTAIEKLYTSLLSSISQSSPNNLTELVQKSLSDASTETRSNPENRRMQWEFLIRRDLFTHAALGANDEGYYNKLESWLDLALVFTELSFTDPSYTFTLLSELLETQTIPSCSKIFDWVEERKERLIVGMIPQKGKALVCLRMLNDLLRRLSKAERETVLFSGRILTFLSQVFPLGERSGVNLRDSFYQTFWSLQLPFSKPPVFASPLLAPPQGWTFAQFQDAVDKVLPVIKEATAKERAMMGAGSRSTATLRSKHEHDEKEDSEGNEMDYFFAKFLTSPELLDLEIADTHFRRQFLLQLLILLTHLLQFTKAAKPGWMNSKNRSLHMPGDWCLDDALLLPAEKNANTNTSTAASASADKSSNSKTTIISKETTKKPESTSTSSTQPTQTTGSTSSSTPTIATATTSTSETDPVRWTNVTIARTIEELRQTQPPPSSSSGSSSNGLSGLSGRSFAETVQVILEREKGWVKWKNDLCDAGVFEKGAWEAETEIETESEGVNGEGEAGTKKRKLGMYEATRSVRARTAAAVAEKKDWGWNLGTEALTEVWEMGYRELYDLERGFSPGSPHDFLRKLDLEDRKIEMRTKTLRAQQERKMKMQAEAAAAKEREAKALKDAETKSTSKPDERDQDVEMKPPSPPPTASATAPAEDLIAKIENPPGLSLLPSSSAPIVAPSAHPSLPPKPGSTLATPVKPDLVPSSTSPGAGPAASSVTAGTSVVETATTAVPAPPPQASVPLLPPLPRDEQIIRAEETKHRISWLALRSARDSSKGHLMHFGKIGSGDVRLLVEEIDKAEAQAQAEAEGAEKANGEEGEGKMVVDNDGLGGDGEVGEGEGEVEVEDGRSGEKDLMKEEKMVMGVEVKNEKGASGNVDTEGDVKME</sequence>
<feature type="compositionally biased region" description="Low complexity" evidence="1">
    <location>
        <begin position="350"/>
        <end position="372"/>
    </location>
</feature>
<feature type="compositionally biased region" description="Low complexity" evidence="1">
    <location>
        <begin position="698"/>
        <end position="717"/>
    </location>
</feature>
<accession>A0A6A4I4T0</accession>
<feature type="region of interest" description="Disordered" evidence="1">
    <location>
        <begin position="591"/>
        <end position="647"/>
    </location>
</feature>
<feature type="compositionally biased region" description="Basic and acidic residues" evidence="1">
    <location>
        <begin position="591"/>
        <end position="634"/>
    </location>
</feature>
<dbReference type="Proteomes" id="UP000799118">
    <property type="component" value="Unassembled WGS sequence"/>
</dbReference>
<dbReference type="Pfam" id="PF11957">
    <property type="entry name" value="efThoc1"/>
    <property type="match status" value="1"/>
</dbReference>
<name>A0A6A4I4T0_9AGAR</name>
<reference evidence="2" key="1">
    <citation type="journal article" date="2019" name="Environ. Microbiol.">
        <title>Fungal ecological strategies reflected in gene transcription - a case study of two litter decomposers.</title>
        <authorList>
            <person name="Barbi F."/>
            <person name="Kohler A."/>
            <person name="Barry K."/>
            <person name="Baskaran P."/>
            <person name="Daum C."/>
            <person name="Fauchery L."/>
            <person name="Ihrmark K."/>
            <person name="Kuo A."/>
            <person name="LaButti K."/>
            <person name="Lipzen A."/>
            <person name="Morin E."/>
            <person name="Grigoriev I.V."/>
            <person name="Henrissat B."/>
            <person name="Lindahl B."/>
            <person name="Martin F."/>
        </authorList>
    </citation>
    <scope>NUCLEOTIDE SEQUENCE</scope>
    <source>
        <strain evidence="2">JB14</strain>
    </source>
</reference>
<evidence type="ECO:0000256" key="1">
    <source>
        <dbReference type="SAM" id="MobiDB-lite"/>
    </source>
</evidence>
<protein>
    <submittedName>
        <fullName evidence="2">Uncharacterized protein</fullName>
    </submittedName>
</protein>
<proteinExistence type="predicted"/>
<dbReference type="PANTHER" id="PTHR13265:SF0">
    <property type="entry name" value="HPR1"/>
    <property type="match status" value="1"/>
</dbReference>
<feature type="compositionally biased region" description="Basic and acidic residues" evidence="1">
    <location>
        <begin position="841"/>
        <end position="866"/>
    </location>
</feature>
<dbReference type="PANTHER" id="PTHR13265">
    <property type="entry name" value="THO COMPLEX SUBUNIT 1"/>
    <property type="match status" value="1"/>
</dbReference>
<keyword evidence="3" id="KW-1185">Reference proteome</keyword>
<feature type="region of interest" description="Disordered" evidence="1">
    <location>
        <begin position="799"/>
        <end position="881"/>
    </location>
</feature>
<dbReference type="GO" id="GO:0000445">
    <property type="term" value="C:THO complex part of transcription export complex"/>
    <property type="evidence" value="ECO:0007669"/>
    <property type="project" value="TreeGrafter"/>
</dbReference>
<feature type="compositionally biased region" description="Low complexity" evidence="1">
    <location>
        <begin position="438"/>
        <end position="451"/>
    </location>
</feature>